<comment type="function">
    <text evidence="6">Catalyzes the transfer of a formyl group from 10-formyltetrahydrofolate to 5-phospho-ribosyl-glycinamide (GAR), producing 5-phospho-ribosyl-N-formylglycinamide (FGAR) and tetrahydrofolate.</text>
</comment>
<dbReference type="NCBIfam" id="TIGR00639">
    <property type="entry name" value="PurN"/>
    <property type="match status" value="1"/>
</dbReference>
<evidence type="ECO:0000256" key="5">
    <source>
        <dbReference type="ARBA" id="ARBA00047664"/>
    </source>
</evidence>
<feature type="binding site" evidence="6">
    <location>
        <position position="129"/>
    </location>
    <ligand>
        <name>(6R)-10-formyltetrahydrofolate</name>
        <dbReference type="ChEBI" id="CHEBI:195366"/>
    </ligand>
</feature>
<proteinExistence type="inferred from homology"/>
<evidence type="ECO:0000313" key="8">
    <source>
        <dbReference type="EMBL" id="SHI77639.1"/>
    </source>
</evidence>
<feature type="site" description="Raises pKa of active site His" evidence="6">
    <location>
        <position position="167"/>
    </location>
</feature>
<keyword evidence="2 6" id="KW-0808">Transferase</keyword>
<protein>
    <recommendedName>
        <fullName evidence="6">Phosphoribosylglycinamide formyltransferase</fullName>
        <ecNumber evidence="6">2.1.2.2</ecNumber>
    </recommendedName>
    <alternativeName>
        <fullName evidence="6">5'-phosphoribosylglycinamide transformylase</fullName>
    </alternativeName>
    <alternativeName>
        <fullName evidence="6">GAR transformylase</fullName>
        <shortName evidence="6">GART</shortName>
    </alternativeName>
</protein>
<feature type="active site" description="Proton donor" evidence="6">
    <location>
        <position position="131"/>
    </location>
</feature>
<dbReference type="HAMAP" id="MF_01930">
    <property type="entry name" value="PurN"/>
    <property type="match status" value="1"/>
</dbReference>
<name>A0A1M6DWY9_9BACT</name>
<evidence type="ECO:0000256" key="4">
    <source>
        <dbReference type="ARBA" id="ARBA00038440"/>
    </source>
</evidence>
<dbReference type="GO" id="GO:0005829">
    <property type="term" value="C:cytosol"/>
    <property type="evidence" value="ECO:0007669"/>
    <property type="project" value="TreeGrafter"/>
</dbReference>
<accession>A0A1M6DWY9</accession>
<gene>
    <name evidence="6" type="primary">purN</name>
    <name evidence="8" type="ORF">SAMN02745181_0856</name>
</gene>
<dbReference type="SUPFAM" id="SSF53328">
    <property type="entry name" value="Formyltransferase"/>
    <property type="match status" value="1"/>
</dbReference>
<dbReference type="Proteomes" id="UP000184510">
    <property type="component" value="Unassembled WGS sequence"/>
</dbReference>
<evidence type="ECO:0000256" key="2">
    <source>
        <dbReference type="ARBA" id="ARBA00022679"/>
    </source>
</evidence>
<feature type="domain" description="Formyl transferase N-terminal" evidence="7">
    <location>
        <begin position="23"/>
        <end position="204"/>
    </location>
</feature>
<evidence type="ECO:0000256" key="6">
    <source>
        <dbReference type="HAMAP-Rule" id="MF_01930"/>
    </source>
</evidence>
<dbReference type="AlphaFoldDB" id="A0A1M6DWY9"/>
<dbReference type="InterPro" id="IPR004607">
    <property type="entry name" value="GART"/>
</dbReference>
<dbReference type="CDD" id="cd08645">
    <property type="entry name" value="FMT_core_GART"/>
    <property type="match status" value="1"/>
</dbReference>
<evidence type="ECO:0000256" key="3">
    <source>
        <dbReference type="ARBA" id="ARBA00022755"/>
    </source>
</evidence>
<comment type="similarity">
    <text evidence="4 6">Belongs to the GART family.</text>
</comment>
<evidence type="ECO:0000259" key="7">
    <source>
        <dbReference type="Pfam" id="PF00551"/>
    </source>
</evidence>
<dbReference type="GO" id="GO:0006189">
    <property type="term" value="P:'de novo' IMP biosynthetic process"/>
    <property type="evidence" value="ECO:0007669"/>
    <property type="project" value="UniProtKB-UniRule"/>
</dbReference>
<dbReference type="EMBL" id="FQYR01000002">
    <property type="protein sequence ID" value="SHI77639.1"/>
    <property type="molecule type" value="Genomic_DNA"/>
</dbReference>
<feature type="binding site" evidence="6">
    <location>
        <position position="90"/>
    </location>
    <ligand>
        <name>(6R)-10-formyltetrahydrofolate</name>
        <dbReference type="ChEBI" id="CHEBI:195366"/>
    </ligand>
</feature>
<evidence type="ECO:0000256" key="1">
    <source>
        <dbReference type="ARBA" id="ARBA00005054"/>
    </source>
</evidence>
<organism evidence="8 9">
    <name type="scientific">Rubritalea squalenifaciens DSM 18772</name>
    <dbReference type="NCBI Taxonomy" id="1123071"/>
    <lineage>
        <taxon>Bacteria</taxon>
        <taxon>Pseudomonadati</taxon>
        <taxon>Verrucomicrobiota</taxon>
        <taxon>Verrucomicrobiia</taxon>
        <taxon>Verrucomicrobiales</taxon>
        <taxon>Rubritaleaceae</taxon>
        <taxon>Rubritalea</taxon>
    </lineage>
</organism>
<dbReference type="InterPro" id="IPR002376">
    <property type="entry name" value="Formyl_transf_N"/>
</dbReference>
<dbReference type="InParanoid" id="A0A1M6DWY9"/>
<dbReference type="FunCoup" id="A0A1M6DWY9">
    <property type="interactions" value="525"/>
</dbReference>
<dbReference type="InterPro" id="IPR036477">
    <property type="entry name" value="Formyl_transf_N_sf"/>
</dbReference>
<dbReference type="PANTHER" id="PTHR43369:SF2">
    <property type="entry name" value="PHOSPHORIBOSYLGLYCINAMIDE FORMYLTRANSFERASE"/>
    <property type="match status" value="1"/>
</dbReference>
<keyword evidence="3 6" id="KW-0658">Purine biosynthesis</keyword>
<dbReference type="InterPro" id="IPR001555">
    <property type="entry name" value="GART_AS"/>
</dbReference>
<dbReference type="UniPathway" id="UPA00074">
    <property type="reaction ID" value="UER00126"/>
</dbReference>
<dbReference type="EC" id="2.1.2.2" evidence="6"/>
<feature type="binding site" evidence="6">
    <location>
        <begin position="112"/>
        <end position="115"/>
    </location>
    <ligand>
        <name>(6R)-10-formyltetrahydrofolate</name>
        <dbReference type="ChEBI" id="CHEBI:195366"/>
    </ligand>
</feature>
<dbReference type="GO" id="GO:0004644">
    <property type="term" value="F:phosphoribosylglycinamide formyltransferase activity"/>
    <property type="evidence" value="ECO:0007669"/>
    <property type="project" value="UniProtKB-UniRule"/>
</dbReference>
<dbReference type="Pfam" id="PF00551">
    <property type="entry name" value="Formyl_trans_N"/>
    <property type="match status" value="1"/>
</dbReference>
<dbReference type="STRING" id="1123071.SAMN02745181_0856"/>
<dbReference type="Gene3D" id="3.40.50.170">
    <property type="entry name" value="Formyl transferase, N-terminal domain"/>
    <property type="match status" value="1"/>
</dbReference>
<reference evidence="8 9" key="1">
    <citation type="submission" date="2016-11" db="EMBL/GenBank/DDBJ databases">
        <authorList>
            <person name="Jaros S."/>
            <person name="Januszkiewicz K."/>
            <person name="Wedrychowicz H."/>
        </authorList>
    </citation>
    <scope>NUCLEOTIDE SEQUENCE [LARGE SCALE GENOMIC DNA]</scope>
    <source>
        <strain evidence="8 9">DSM 18772</strain>
    </source>
</reference>
<comment type="pathway">
    <text evidence="1 6">Purine metabolism; IMP biosynthesis via de novo pathway; N(2)-formyl-N(1)-(5-phospho-D-ribosyl)glycinamide from N(1)-(5-phospho-D-ribosyl)glycinamide (10-formyl THF route): step 1/1.</text>
</comment>
<comment type="catalytic activity">
    <reaction evidence="5 6">
        <text>N(1)-(5-phospho-beta-D-ribosyl)glycinamide + (6R)-10-formyltetrahydrofolate = N(2)-formyl-N(1)-(5-phospho-beta-D-ribosyl)glycinamide + (6S)-5,6,7,8-tetrahydrofolate + H(+)</text>
        <dbReference type="Rhea" id="RHEA:15053"/>
        <dbReference type="ChEBI" id="CHEBI:15378"/>
        <dbReference type="ChEBI" id="CHEBI:57453"/>
        <dbReference type="ChEBI" id="CHEBI:143788"/>
        <dbReference type="ChEBI" id="CHEBI:147286"/>
        <dbReference type="ChEBI" id="CHEBI:195366"/>
        <dbReference type="EC" id="2.1.2.2"/>
    </reaction>
</comment>
<sequence length="210" mass="22711">MVGLPRGAIPAASYSFMKNDTLKLGVLGSGSGSNMQAIMDAIDAGTLNAEIVLVLSDNEDAYILERARKAGLRAEVIDCGGFKTKFPDDKQAEVARRLKEAGVELVCLAGFMRLVKQPMLDAYPERILNIHPSLLPNYPGLMAWKQAVEDGAAESGCTVHYVDAGMDTGPIIEQAKVPVLADDTAETLHARIQVEEHRLYPEVISQFVGK</sequence>
<evidence type="ECO:0000313" key="9">
    <source>
        <dbReference type="Proteomes" id="UP000184510"/>
    </source>
</evidence>
<dbReference type="PROSITE" id="PS00373">
    <property type="entry name" value="GART"/>
    <property type="match status" value="1"/>
</dbReference>
<dbReference type="PANTHER" id="PTHR43369">
    <property type="entry name" value="PHOSPHORIBOSYLGLYCINAMIDE FORMYLTRANSFERASE"/>
    <property type="match status" value="1"/>
</dbReference>
<keyword evidence="9" id="KW-1185">Reference proteome</keyword>
<feature type="binding site" evidence="6">
    <location>
        <begin position="32"/>
        <end position="34"/>
    </location>
    <ligand>
        <name>N(1)-(5-phospho-beta-D-ribosyl)glycinamide</name>
        <dbReference type="ChEBI" id="CHEBI:143788"/>
    </ligand>
</feature>